<dbReference type="InterPro" id="IPR050300">
    <property type="entry name" value="GDXG_lipolytic_enzyme"/>
</dbReference>
<comment type="caution">
    <text evidence="3">The sequence shown here is derived from an EMBL/GenBank/DDBJ whole genome shotgun (WGS) entry which is preliminary data.</text>
</comment>
<dbReference type="Proteomes" id="UP000257317">
    <property type="component" value="Unassembled WGS sequence"/>
</dbReference>
<dbReference type="AlphaFoldDB" id="A0A2Z6T6S4"/>
<dbReference type="PANTHER" id="PTHR48081">
    <property type="entry name" value="AB HYDROLASE SUPERFAMILY PROTEIN C4A8.06C"/>
    <property type="match status" value="1"/>
</dbReference>
<dbReference type="SUPFAM" id="SSF53474">
    <property type="entry name" value="alpha/beta-Hydrolases"/>
    <property type="match status" value="1"/>
</dbReference>
<organism evidence="3 4">
    <name type="scientific">Lactobacillus rodentium</name>
    <dbReference type="NCBI Taxonomy" id="947835"/>
    <lineage>
        <taxon>Bacteria</taxon>
        <taxon>Bacillati</taxon>
        <taxon>Bacillota</taxon>
        <taxon>Bacilli</taxon>
        <taxon>Lactobacillales</taxon>
        <taxon>Lactobacillaceae</taxon>
        <taxon>Lactobacillus</taxon>
    </lineage>
</organism>
<dbReference type="InterPro" id="IPR029058">
    <property type="entry name" value="AB_hydrolase_fold"/>
</dbReference>
<keyword evidence="1" id="KW-0378">Hydrolase</keyword>
<reference evidence="4" key="1">
    <citation type="submission" date="2018-03" db="EMBL/GenBank/DDBJ databases">
        <title>New taxa in the Lactobacillus gasseri group.</title>
        <authorList>
            <person name="Tanizawa Y."/>
            <person name="Tohno M."/>
            <person name="Endo A."/>
            <person name="Arita M."/>
        </authorList>
    </citation>
    <scope>NUCLEOTIDE SEQUENCE [LARGE SCALE GENOMIC DNA]</scope>
    <source>
        <strain evidence="4">DSM 24759</strain>
    </source>
</reference>
<keyword evidence="4" id="KW-1185">Reference proteome</keyword>
<evidence type="ECO:0000259" key="2">
    <source>
        <dbReference type="Pfam" id="PF20434"/>
    </source>
</evidence>
<name>A0A2Z6T6S4_9LACO</name>
<dbReference type="Pfam" id="PF20434">
    <property type="entry name" value="BD-FAE"/>
    <property type="match status" value="1"/>
</dbReference>
<dbReference type="InterPro" id="IPR049492">
    <property type="entry name" value="BD-FAE-like_dom"/>
</dbReference>
<evidence type="ECO:0000256" key="1">
    <source>
        <dbReference type="ARBA" id="ARBA00022801"/>
    </source>
</evidence>
<evidence type="ECO:0000313" key="4">
    <source>
        <dbReference type="Proteomes" id="UP000257317"/>
    </source>
</evidence>
<dbReference type="EMBL" id="BFBY01000005">
    <property type="protein sequence ID" value="GBG04934.1"/>
    <property type="molecule type" value="Genomic_DNA"/>
</dbReference>
<accession>A0A2Z6T6S4</accession>
<dbReference type="GO" id="GO:0016787">
    <property type="term" value="F:hydrolase activity"/>
    <property type="evidence" value="ECO:0007669"/>
    <property type="project" value="UniProtKB-KW"/>
</dbReference>
<protein>
    <submittedName>
        <fullName evidence="3">Acetyl esterase</fullName>
    </submittedName>
</protein>
<dbReference type="PANTHER" id="PTHR48081:SF6">
    <property type="entry name" value="PEPTIDASE S9 PROLYL OLIGOPEPTIDASE CATALYTIC DOMAIN-CONTAINING PROTEIN"/>
    <property type="match status" value="1"/>
</dbReference>
<dbReference type="RefSeq" id="WP_117118271.1">
    <property type="nucleotide sequence ID" value="NZ_BFBY01000005.1"/>
</dbReference>
<proteinExistence type="predicted"/>
<gene>
    <name evidence="3" type="ORF">LrDSM24759_08480</name>
</gene>
<dbReference type="Gene3D" id="3.40.50.1820">
    <property type="entry name" value="alpha/beta hydrolase"/>
    <property type="match status" value="1"/>
</dbReference>
<dbReference type="OrthoDB" id="9794725at2"/>
<sequence>MKYFKKIIGNHGAYAKYYLQERSEEVDPQRKFPTMVICPGGAFMMTSFREDEAVTLRFLDEGFNVVVVHYATNGADKYLGKSSDQLPKKPVSLFPNSLVELAQAVSYLKEHATDWGVNENYICVGGFSAGANIAAQLGVYWQEDWLEKLVGKPKEFYRPTHLMLGYGAYDLSDNGNSRYTKMPEIMSYTRHALLGTVDPSKDQLDKVNPIKHISSFTPPTFLWQTVKDEIVNVQGTIDFEQALFNKNVPFEAHIFNEGGHGLSLADLRTGNDQKQVNFQVSKWFDLFIEWLAPQKSQRATFFSVD</sequence>
<feature type="domain" description="BD-FAE-like" evidence="2">
    <location>
        <begin position="29"/>
        <end position="243"/>
    </location>
</feature>
<evidence type="ECO:0000313" key="3">
    <source>
        <dbReference type="EMBL" id="GBG04934.1"/>
    </source>
</evidence>